<dbReference type="Gene3D" id="1.10.10.1250">
    <property type="entry name" value="RNA polymerase, subunit delta, N-terminal domain"/>
    <property type="match status" value="1"/>
</dbReference>
<keyword evidence="5" id="KW-0804">Transcription</keyword>
<gene>
    <name evidence="8" type="ORF">EV210_104279</name>
</gene>
<keyword evidence="2 8" id="KW-0240">DNA-directed RNA polymerase</keyword>
<dbReference type="EMBL" id="SLUI01000004">
    <property type="protein sequence ID" value="TCL38295.1"/>
    <property type="molecule type" value="Genomic_DNA"/>
</dbReference>
<organism evidence="8 9">
    <name type="scientific">Anaerospora hongkongensis</name>
    <dbReference type="NCBI Taxonomy" id="244830"/>
    <lineage>
        <taxon>Bacteria</taxon>
        <taxon>Bacillati</taxon>
        <taxon>Bacillota</taxon>
        <taxon>Negativicutes</taxon>
        <taxon>Selenomonadales</taxon>
        <taxon>Sporomusaceae</taxon>
        <taxon>Anaerospora</taxon>
    </lineage>
</organism>
<dbReference type="Proteomes" id="UP000295063">
    <property type="component" value="Unassembled WGS sequence"/>
</dbReference>
<comment type="similarity">
    <text evidence="1">Belongs to the RpoE family.</text>
</comment>
<comment type="caution">
    <text evidence="8">The sequence shown here is derived from an EMBL/GenBank/DDBJ whole genome shotgun (WGS) entry which is preliminary data.</text>
</comment>
<dbReference type="OrthoDB" id="401223at2"/>
<evidence type="ECO:0000313" key="8">
    <source>
        <dbReference type="EMBL" id="TCL38295.1"/>
    </source>
</evidence>
<dbReference type="InterPro" id="IPR007759">
    <property type="entry name" value="Asxl_HARE-HTH"/>
</dbReference>
<dbReference type="GO" id="GO:0006355">
    <property type="term" value="P:regulation of DNA-templated transcription"/>
    <property type="evidence" value="ECO:0007669"/>
    <property type="project" value="InterPro"/>
</dbReference>
<dbReference type="RefSeq" id="WP_132078086.1">
    <property type="nucleotide sequence ID" value="NZ_DAIMLW010000288.1"/>
</dbReference>
<protein>
    <recommendedName>
        <fullName evidence="6">RNAP delta factor</fullName>
    </recommendedName>
</protein>
<dbReference type="AlphaFoldDB" id="A0A4R1Q977"/>
<evidence type="ECO:0000256" key="5">
    <source>
        <dbReference type="ARBA" id="ARBA00023163"/>
    </source>
</evidence>
<keyword evidence="4" id="KW-0548">Nucleotidyltransferase</keyword>
<dbReference type="NCBIfam" id="TIGR04567">
    <property type="entry name" value="RNAP_delt_lowGC"/>
    <property type="match status" value="1"/>
</dbReference>
<evidence type="ECO:0000256" key="6">
    <source>
        <dbReference type="ARBA" id="ARBA00031937"/>
    </source>
</evidence>
<dbReference type="GO" id="GO:0016779">
    <property type="term" value="F:nucleotidyltransferase activity"/>
    <property type="evidence" value="ECO:0007669"/>
    <property type="project" value="UniProtKB-KW"/>
</dbReference>
<evidence type="ECO:0000256" key="4">
    <source>
        <dbReference type="ARBA" id="ARBA00022695"/>
    </source>
</evidence>
<proteinExistence type="inferred from homology"/>
<keyword evidence="9" id="KW-1185">Reference proteome</keyword>
<evidence type="ECO:0000313" key="9">
    <source>
        <dbReference type="Proteomes" id="UP000295063"/>
    </source>
</evidence>
<sequence length="119" mass="13811">MKDQKQMPDIEVAFQILQEANQPMYFRELISKVLETKAGRVHSPAQAMSEIHTQINLDSRFQHVGKGMWGLNEWTPQREARQAEETTKAVSGVSQRRERLLEEIQEDYDNVPVGREDTE</sequence>
<feature type="domain" description="HTH HARE-type" evidence="7">
    <location>
        <begin position="7"/>
        <end position="74"/>
    </location>
</feature>
<name>A0A4R1Q977_9FIRM</name>
<dbReference type="Pfam" id="PF05066">
    <property type="entry name" value="HARE-HTH"/>
    <property type="match status" value="1"/>
</dbReference>
<evidence type="ECO:0000256" key="2">
    <source>
        <dbReference type="ARBA" id="ARBA00022478"/>
    </source>
</evidence>
<evidence type="ECO:0000256" key="3">
    <source>
        <dbReference type="ARBA" id="ARBA00022679"/>
    </source>
</evidence>
<dbReference type="GO" id="GO:0000428">
    <property type="term" value="C:DNA-directed RNA polymerase complex"/>
    <property type="evidence" value="ECO:0007669"/>
    <property type="project" value="UniProtKB-KW"/>
</dbReference>
<dbReference type="GO" id="GO:0006351">
    <property type="term" value="P:DNA-templated transcription"/>
    <property type="evidence" value="ECO:0007669"/>
    <property type="project" value="InterPro"/>
</dbReference>
<dbReference type="InterPro" id="IPR029757">
    <property type="entry name" value="RpoE"/>
</dbReference>
<dbReference type="InterPro" id="IPR038087">
    <property type="entry name" value="RNAP_delta_N_dom_sf"/>
</dbReference>
<accession>A0A4R1Q977</accession>
<evidence type="ECO:0000256" key="1">
    <source>
        <dbReference type="ARBA" id="ARBA00009828"/>
    </source>
</evidence>
<keyword evidence="3" id="KW-0808">Transferase</keyword>
<evidence type="ECO:0000259" key="7">
    <source>
        <dbReference type="PROSITE" id="PS51913"/>
    </source>
</evidence>
<dbReference type="PROSITE" id="PS51913">
    <property type="entry name" value="HTH_HARE"/>
    <property type="match status" value="1"/>
</dbReference>
<reference evidence="8 9" key="1">
    <citation type="submission" date="2019-03" db="EMBL/GenBank/DDBJ databases">
        <title>Genomic Encyclopedia of Type Strains, Phase IV (KMG-IV): sequencing the most valuable type-strain genomes for metagenomic binning, comparative biology and taxonomic classification.</title>
        <authorList>
            <person name="Goeker M."/>
        </authorList>
    </citation>
    <scope>NUCLEOTIDE SEQUENCE [LARGE SCALE GENOMIC DNA]</scope>
    <source>
        <strain evidence="8 9">DSM 15969</strain>
    </source>
</reference>